<proteinExistence type="predicted"/>
<dbReference type="OrthoDB" id="2286223at2759"/>
<feature type="domain" description="C2H2-type" evidence="8">
    <location>
        <begin position="24"/>
        <end position="53"/>
    </location>
</feature>
<gene>
    <name evidence="9" type="ORF">PHYBLDRAFT_15107</name>
</gene>
<accession>A0A167Q5X4</accession>
<dbReference type="SUPFAM" id="SSF57667">
    <property type="entry name" value="beta-beta-alpha zinc fingers"/>
    <property type="match status" value="2"/>
</dbReference>
<feature type="domain" description="C2H2-type" evidence="8">
    <location>
        <begin position="142"/>
        <end position="170"/>
    </location>
</feature>
<dbReference type="PROSITE" id="PS00028">
    <property type="entry name" value="ZINC_FINGER_C2H2_1"/>
    <property type="match status" value="3"/>
</dbReference>
<dbReference type="PANTHER" id="PTHR19818">
    <property type="entry name" value="ZINC FINGER PROTEIN ZIC AND GLI"/>
    <property type="match status" value="1"/>
</dbReference>
<dbReference type="GO" id="GO:0000978">
    <property type="term" value="F:RNA polymerase II cis-regulatory region sequence-specific DNA binding"/>
    <property type="evidence" value="ECO:0007669"/>
    <property type="project" value="TreeGrafter"/>
</dbReference>
<reference evidence="10" key="1">
    <citation type="submission" date="2015-06" db="EMBL/GenBank/DDBJ databases">
        <title>Expansion of signal transduction pathways in fungi by whole-genome duplication.</title>
        <authorList>
            <consortium name="DOE Joint Genome Institute"/>
            <person name="Corrochano L.M."/>
            <person name="Kuo A."/>
            <person name="Marcet-Houben M."/>
            <person name="Polaino S."/>
            <person name="Salamov A."/>
            <person name="Villalobos J.M."/>
            <person name="Alvarez M.I."/>
            <person name="Avalos J."/>
            <person name="Benito E.P."/>
            <person name="Benoit I."/>
            <person name="Burger G."/>
            <person name="Camino L.P."/>
            <person name="Canovas D."/>
            <person name="Cerda-Olmedo E."/>
            <person name="Cheng J.-F."/>
            <person name="Dominguez A."/>
            <person name="Elias M."/>
            <person name="Eslava A.P."/>
            <person name="Glaser F."/>
            <person name="Grimwood J."/>
            <person name="Gutierrez G."/>
            <person name="Heitman J."/>
            <person name="Henrissat B."/>
            <person name="Iturriaga E.A."/>
            <person name="Lang B.F."/>
            <person name="Lavin J.L."/>
            <person name="Lee S."/>
            <person name="Li W."/>
            <person name="Lindquist E."/>
            <person name="Lopez-Garcia S."/>
            <person name="Luque E.M."/>
            <person name="Marcos A.T."/>
            <person name="Martin J."/>
            <person name="McCluskey K."/>
            <person name="Medina H.R."/>
            <person name="Miralles-Duran A."/>
            <person name="Miyazaki A."/>
            <person name="Munoz-Torres E."/>
            <person name="Oguiza J.A."/>
            <person name="Ohm R."/>
            <person name="Olmedo M."/>
            <person name="Orejas M."/>
            <person name="Ortiz-Castellanos L."/>
            <person name="Pisabarro A.G."/>
            <person name="Rodriguez-Romero J."/>
            <person name="Ruiz-Herrera J."/>
            <person name="Ruiz-Vazquez R."/>
            <person name="Sanz C."/>
            <person name="Schackwitz W."/>
            <person name="Schmutz J."/>
            <person name="Shahriari M."/>
            <person name="Shelest E."/>
            <person name="Silva-Franco F."/>
            <person name="Soanes D."/>
            <person name="Syed K."/>
            <person name="Tagua V.G."/>
            <person name="Talbot N.J."/>
            <person name="Thon M."/>
            <person name="De vries R.P."/>
            <person name="Wiebenga A."/>
            <person name="Yadav J.S."/>
            <person name="Braun E.L."/>
            <person name="Baker S."/>
            <person name="Garre V."/>
            <person name="Horwitz B."/>
            <person name="Torres-Martinez S."/>
            <person name="Idnurm A."/>
            <person name="Herrera-Estrella A."/>
            <person name="Gabaldon T."/>
            <person name="Grigoriev I.V."/>
        </authorList>
    </citation>
    <scope>NUCLEOTIDE SEQUENCE [LARGE SCALE GENOMIC DNA]</scope>
    <source>
        <strain evidence="10">NRRL 1555(-)</strain>
    </source>
</reference>
<dbReference type="InterPro" id="IPR036236">
    <property type="entry name" value="Znf_C2H2_sf"/>
</dbReference>
<keyword evidence="5" id="KW-0805">Transcription regulation</keyword>
<evidence type="ECO:0000256" key="5">
    <source>
        <dbReference type="ARBA" id="ARBA00023015"/>
    </source>
</evidence>
<keyword evidence="1" id="KW-0479">Metal-binding</keyword>
<dbReference type="Gene3D" id="3.30.160.60">
    <property type="entry name" value="Classic Zinc Finger"/>
    <property type="match status" value="4"/>
</dbReference>
<dbReference type="Pfam" id="PF00096">
    <property type="entry name" value="zf-C2H2"/>
    <property type="match status" value="3"/>
</dbReference>
<keyword evidence="3 7" id="KW-0863">Zinc-finger</keyword>
<dbReference type="EMBL" id="KV440972">
    <property type="protein sequence ID" value="OAD79126.1"/>
    <property type="molecule type" value="Genomic_DNA"/>
</dbReference>
<evidence type="ECO:0000256" key="3">
    <source>
        <dbReference type="ARBA" id="ARBA00022771"/>
    </source>
</evidence>
<keyword evidence="10" id="KW-1185">Reference proteome</keyword>
<dbReference type="VEuPathDB" id="FungiDB:PHYBLDRAFT_15107"/>
<keyword evidence="6" id="KW-0804">Transcription</keyword>
<dbReference type="InParanoid" id="A0A167Q5X4"/>
<protein>
    <submittedName>
        <fullName evidence="9">C2H2-type zinc finger transcription factor</fullName>
    </submittedName>
</protein>
<evidence type="ECO:0000256" key="6">
    <source>
        <dbReference type="ARBA" id="ARBA00023163"/>
    </source>
</evidence>
<dbReference type="GeneID" id="28993503"/>
<dbReference type="GO" id="GO:0005634">
    <property type="term" value="C:nucleus"/>
    <property type="evidence" value="ECO:0007669"/>
    <property type="project" value="UniProtKB-ARBA"/>
</dbReference>
<dbReference type="SMART" id="SM00355">
    <property type="entry name" value="ZnF_C2H2"/>
    <property type="match status" value="5"/>
</dbReference>
<name>A0A167Q5X4_PHYB8</name>
<dbReference type="PANTHER" id="PTHR19818:SF139">
    <property type="entry name" value="PAIR-RULE PROTEIN ODD-PAIRED"/>
    <property type="match status" value="1"/>
</dbReference>
<organism evidence="9 10">
    <name type="scientific">Phycomyces blakesleeanus (strain ATCC 8743b / DSM 1359 / FGSC 10004 / NBRC 33097 / NRRL 1555)</name>
    <dbReference type="NCBI Taxonomy" id="763407"/>
    <lineage>
        <taxon>Eukaryota</taxon>
        <taxon>Fungi</taxon>
        <taxon>Fungi incertae sedis</taxon>
        <taxon>Mucoromycota</taxon>
        <taxon>Mucoromycotina</taxon>
        <taxon>Mucoromycetes</taxon>
        <taxon>Mucorales</taxon>
        <taxon>Phycomycetaceae</taxon>
        <taxon>Phycomyces</taxon>
    </lineage>
</organism>
<feature type="domain" description="C2H2-type" evidence="8">
    <location>
        <begin position="112"/>
        <end position="141"/>
    </location>
</feature>
<evidence type="ECO:0000313" key="10">
    <source>
        <dbReference type="Proteomes" id="UP000077315"/>
    </source>
</evidence>
<evidence type="ECO:0000256" key="4">
    <source>
        <dbReference type="ARBA" id="ARBA00022833"/>
    </source>
</evidence>
<dbReference type="RefSeq" id="XP_018297166.1">
    <property type="nucleotide sequence ID" value="XM_018432597.1"/>
</dbReference>
<dbReference type="InterPro" id="IPR013087">
    <property type="entry name" value="Znf_C2H2_type"/>
</dbReference>
<dbReference type="FunFam" id="3.30.160.60:FF:000032">
    <property type="entry name" value="Krueppel-like factor 4"/>
    <property type="match status" value="1"/>
</dbReference>
<keyword evidence="2" id="KW-0677">Repeat</keyword>
<dbReference type="AlphaFoldDB" id="A0A167Q5X4"/>
<dbReference type="Proteomes" id="UP000077315">
    <property type="component" value="Unassembled WGS sequence"/>
</dbReference>
<keyword evidence="4" id="KW-0862">Zinc</keyword>
<evidence type="ECO:0000256" key="1">
    <source>
        <dbReference type="ARBA" id="ARBA00022723"/>
    </source>
</evidence>
<dbReference type="PROSITE" id="PS50157">
    <property type="entry name" value="ZINC_FINGER_C2H2_2"/>
    <property type="match status" value="4"/>
</dbReference>
<dbReference type="GO" id="GO:0045944">
    <property type="term" value="P:positive regulation of transcription by RNA polymerase II"/>
    <property type="evidence" value="ECO:0007669"/>
    <property type="project" value="UniProtKB-ARBA"/>
</dbReference>
<sequence length="171" mass="20622">CKGKFNRKYGLKSHMDIHKKEKKHVCQERHCTSAFKRKHDLTRHAKIHSNYRPYSCKRCHKSFPRSDALFLSDIYKYSFFFPFVCKLGCSKQFYRRSAFKSHLDTHLDARYFTCITEGCGKRFKRKSDLSRHSRAHSIENDFMCTDCEKRFYRSDTLKRHLKRCRKSTKSI</sequence>
<feature type="non-terminal residue" evidence="9">
    <location>
        <position position="1"/>
    </location>
</feature>
<evidence type="ECO:0000256" key="2">
    <source>
        <dbReference type="ARBA" id="ARBA00022737"/>
    </source>
</evidence>
<evidence type="ECO:0000259" key="8">
    <source>
        <dbReference type="PROSITE" id="PS50157"/>
    </source>
</evidence>
<dbReference type="GO" id="GO:0000981">
    <property type="term" value="F:DNA-binding transcription factor activity, RNA polymerase II-specific"/>
    <property type="evidence" value="ECO:0007669"/>
    <property type="project" value="TreeGrafter"/>
</dbReference>
<evidence type="ECO:0000313" key="9">
    <source>
        <dbReference type="EMBL" id="OAD79126.1"/>
    </source>
</evidence>
<dbReference type="InterPro" id="IPR050329">
    <property type="entry name" value="GLI_C2H2-zinc-finger"/>
</dbReference>
<dbReference type="GO" id="GO:0008270">
    <property type="term" value="F:zinc ion binding"/>
    <property type="evidence" value="ECO:0007669"/>
    <property type="project" value="UniProtKB-KW"/>
</dbReference>
<feature type="domain" description="C2H2-type" evidence="8">
    <location>
        <begin position="83"/>
        <end position="111"/>
    </location>
</feature>
<evidence type="ECO:0000256" key="7">
    <source>
        <dbReference type="PROSITE-ProRule" id="PRU00042"/>
    </source>
</evidence>
<dbReference type="STRING" id="763407.A0A167Q5X4"/>